<dbReference type="Proteomes" id="UP000308600">
    <property type="component" value="Unassembled WGS sequence"/>
</dbReference>
<protein>
    <submittedName>
        <fullName evidence="1">WD40 repeat-like protein</fullName>
    </submittedName>
</protein>
<dbReference type="EMBL" id="ML208278">
    <property type="protein sequence ID" value="TFK73197.1"/>
    <property type="molecule type" value="Genomic_DNA"/>
</dbReference>
<name>A0ACD3B695_9AGAR</name>
<evidence type="ECO:0000313" key="2">
    <source>
        <dbReference type="Proteomes" id="UP000308600"/>
    </source>
</evidence>
<reference evidence="1 2" key="1">
    <citation type="journal article" date="2019" name="Nat. Ecol. Evol.">
        <title>Megaphylogeny resolves global patterns of mushroom evolution.</title>
        <authorList>
            <person name="Varga T."/>
            <person name="Krizsan K."/>
            <person name="Foldi C."/>
            <person name="Dima B."/>
            <person name="Sanchez-Garcia M."/>
            <person name="Sanchez-Ramirez S."/>
            <person name="Szollosi G.J."/>
            <person name="Szarkandi J.G."/>
            <person name="Papp V."/>
            <person name="Albert L."/>
            <person name="Andreopoulos W."/>
            <person name="Angelini C."/>
            <person name="Antonin V."/>
            <person name="Barry K.W."/>
            <person name="Bougher N.L."/>
            <person name="Buchanan P."/>
            <person name="Buyck B."/>
            <person name="Bense V."/>
            <person name="Catcheside P."/>
            <person name="Chovatia M."/>
            <person name="Cooper J."/>
            <person name="Damon W."/>
            <person name="Desjardin D."/>
            <person name="Finy P."/>
            <person name="Geml J."/>
            <person name="Haridas S."/>
            <person name="Hughes K."/>
            <person name="Justo A."/>
            <person name="Karasinski D."/>
            <person name="Kautmanova I."/>
            <person name="Kiss B."/>
            <person name="Kocsube S."/>
            <person name="Kotiranta H."/>
            <person name="LaButti K.M."/>
            <person name="Lechner B.E."/>
            <person name="Liimatainen K."/>
            <person name="Lipzen A."/>
            <person name="Lukacs Z."/>
            <person name="Mihaltcheva S."/>
            <person name="Morgado L.N."/>
            <person name="Niskanen T."/>
            <person name="Noordeloos M.E."/>
            <person name="Ohm R.A."/>
            <person name="Ortiz-Santana B."/>
            <person name="Ovrebo C."/>
            <person name="Racz N."/>
            <person name="Riley R."/>
            <person name="Savchenko A."/>
            <person name="Shiryaev A."/>
            <person name="Soop K."/>
            <person name="Spirin V."/>
            <person name="Szebenyi C."/>
            <person name="Tomsovsky M."/>
            <person name="Tulloss R.E."/>
            <person name="Uehling J."/>
            <person name="Grigoriev I.V."/>
            <person name="Vagvolgyi C."/>
            <person name="Papp T."/>
            <person name="Martin F.M."/>
            <person name="Miettinen O."/>
            <person name="Hibbett D.S."/>
            <person name="Nagy L.G."/>
        </authorList>
    </citation>
    <scope>NUCLEOTIDE SEQUENCE [LARGE SCALE GENOMIC DNA]</scope>
    <source>
        <strain evidence="1 2">NL-1719</strain>
    </source>
</reference>
<keyword evidence="2" id="KW-1185">Reference proteome</keyword>
<gene>
    <name evidence="1" type="ORF">BDN72DRAFT_894241</name>
</gene>
<proteinExistence type="predicted"/>
<accession>A0ACD3B695</accession>
<evidence type="ECO:0000313" key="1">
    <source>
        <dbReference type="EMBL" id="TFK73197.1"/>
    </source>
</evidence>
<sequence>MSQILSSGSSFNVSLTFSPIDEGPFDQNSLITRRLLSDWSFSNAQCSVLRAWGTFGASSLQNDGSEPEQTQKSVVVGCQDGTLYVFHQTRRHNDPVNSQPREPSQHSTASSSLHVRRSQPRARVSSSSSLAPFKVTGRSRIVSGITTEQVEAPKNYVDFEDEPEKLKDMLKGKSPRDRTSPQDTSPNWMSPAASRTPSINELGTSPPKRSLSKGLLSPTIPSPRAASTPTSRRNSLVGPRSIHELELRYHIVPPLMRGELSGVGDVAVLEGRDIFAVLTDSGNIFIFHSEDGSCLATAGVGGEDVHSLSEQSLEISSTVWKWSELYFHQVDESLLLVAMANIDVEKTNYLSLNLDAEAQNRTQAVIFEVTLDSKTGSVDVDLKRLARRHFEGSSKTAGIYCSPEGHSLFYRATTHGDLFVQPIHIQPDSPVSSPASVVGPQLSHLLPNPFKTITKSSDNLSVAEEIKSPGGLELDTEVSLGSLQLDNGLASLLLRQFGTTTLGLAWNSAQLVIFEMRADSIDTLAQQALPPTAQVSWISDGVFCVLSQEQMICYKVPAKDQIPAQICIEKVKVGPAEVIACKSLSEILFTRTTTDGTRHLVCLGANAVDQPRERTLWRASPRTNSKPTVTTLLPLDFGFIIQGHSDGYLRQYPLPQMSGKLNTPQRVSDTALSGCITTLQTVQNSRTKETYIIGGADDGSIAIWTMNTLQLCTRWIIFITPVIAVIQFQTEKVGPLRGCVLCVAEDGTIAVIAIDGFQYLYLIPGGSAPLKRVSLGGDNNLMLIYANYTARVWDIKTREFLRSMSLEKAEEALAQWGWTTVSIQDCTTQPRILWAPIPSHFTSLDSASSLLLDLERFITESTEMAKVISTSKEQSRTIFLTLERLRWLLSTLVTPGLDEGIDQLCQLKMGIQRSPVMVGFHGSQATSLYQYDWPPDAWCISAGVTASRQLAVVAVLRALSLFADYTESATKLVSFYSGLSETVVGPTFHAPSLVYLARRWFVSSNEIRSAARVVFDNAVTLLSDVDVSTLTEEWQLHLPCLQTGAESDSQTAALALFICGYIAAERYSLLPSNLLVDIAKSLVSYLHNDQPMLRILAVDLCSRGFHVWQHYIDAVAILRQLFTLATSTKKDTISVQNVAAQARQAVLQVASSHTPLFITTLGLDIISPTSVEHQTSVMQIVAYLIRKRPQVLQPNIPKLMEVVVKSLDPNATTYREAVLDTATEIIGHIVKRYPTVDFHVPTQRLAVGTDEGAIIMYDVKTATRLYVLEGHKRRLSACSFSPDGRRLVTISLEEGTVLIWKVGSSFSSFFNPGAPPRQGHGGSEPFKTIKFNLGDAVNLSDAAASLDAIQFEWTDRNVKVKIRDGMLSFST</sequence>
<organism evidence="1 2">
    <name type="scientific">Pluteus cervinus</name>
    <dbReference type="NCBI Taxonomy" id="181527"/>
    <lineage>
        <taxon>Eukaryota</taxon>
        <taxon>Fungi</taxon>
        <taxon>Dikarya</taxon>
        <taxon>Basidiomycota</taxon>
        <taxon>Agaricomycotina</taxon>
        <taxon>Agaricomycetes</taxon>
        <taxon>Agaricomycetidae</taxon>
        <taxon>Agaricales</taxon>
        <taxon>Pluteineae</taxon>
        <taxon>Pluteaceae</taxon>
        <taxon>Pluteus</taxon>
    </lineage>
</organism>